<organism evidence="2 3">
    <name type="scientific">Theobroma cacao</name>
    <name type="common">Cacao</name>
    <name type="synonym">Cocoa</name>
    <dbReference type="NCBI Taxonomy" id="3641"/>
    <lineage>
        <taxon>Eukaryota</taxon>
        <taxon>Viridiplantae</taxon>
        <taxon>Streptophyta</taxon>
        <taxon>Embryophyta</taxon>
        <taxon>Tracheophyta</taxon>
        <taxon>Spermatophyta</taxon>
        <taxon>Magnoliopsida</taxon>
        <taxon>eudicotyledons</taxon>
        <taxon>Gunneridae</taxon>
        <taxon>Pentapetalae</taxon>
        <taxon>rosids</taxon>
        <taxon>malvids</taxon>
        <taxon>Malvales</taxon>
        <taxon>Malvaceae</taxon>
        <taxon>Byttnerioideae</taxon>
        <taxon>Theobroma</taxon>
    </lineage>
</organism>
<evidence type="ECO:0000313" key="3">
    <source>
        <dbReference type="Proteomes" id="UP000026915"/>
    </source>
</evidence>
<accession>A0A061E557</accession>
<dbReference type="Proteomes" id="UP000026915">
    <property type="component" value="Chromosome 2"/>
</dbReference>
<proteinExistence type="predicted"/>
<protein>
    <submittedName>
        <fullName evidence="2">Uncharacterized protein</fullName>
    </submittedName>
</protein>
<feature type="region of interest" description="Disordered" evidence="1">
    <location>
        <begin position="1"/>
        <end position="23"/>
    </location>
</feature>
<evidence type="ECO:0000256" key="1">
    <source>
        <dbReference type="SAM" id="MobiDB-lite"/>
    </source>
</evidence>
<reference evidence="2 3" key="1">
    <citation type="journal article" date="2013" name="Genome Biol.">
        <title>The genome sequence of the most widely cultivated cacao type and its use to identify candidate genes regulating pod color.</title>
        <authorList>
            <person name="Motamayor J.C."/>
            <person name="Mockaitis K."/>
            <person name="Schmutz J."/>
            <person name="Haiminen N."/>
            <person name="Iii D.L."/>
            <person name="Cornejo O."/>
            <person name="Findley S.D."/>
            <person name="Zheng P."/>
            <person name="Utro F."/>
            <person name="Royaert S."/>
            <person name="Saski C."/>
            <person name="Jenkins J."/>
            <person name="Podicheti R."/>
            <person name="Zhao M."/>
            <person name="Scheffler B.E."/>
            <person name="Stack J.C."/>
            <person name="Feltus F.A."/>
            <person name="Mustiga G.M."/>
            <person name="Amores F."/>
            <person name="Phillips W."/>
            <person name="Marelli J.P."/>
            <person name="May G.D."/>
            <person name="Shapiro H."/>
            <person name="Ma J."/>
            <person name="Bustamante C.D."/>
            <person name="Schnell R.J."/>
            <person name="Main D."/>
            <person name="Gilbert D."/>
            <person name="Parida L."/>
            <person name="Kuhn D.N."/>
        </authorList>
    </citation>
    <scope>NUCLEOTIDE SEQUENCE [LARGE SCALE GENOMIC DNA]</scope>
    <source>
        <strain evidence="3">cv. Matina 1-6</strain>
    </source>
</reference>
<name>A0A061E557_THECC</name>
<dbReference type="Gramene" id="EOY00140">
    <property type="protein sequence ID" value="EOY00140"/>
    <property type="gene ID" value="TCM_009695"/>
</dbReference>
<feature type="compositionally biased region" description="Basic and acidic residues" evidence="1">
    <location>
        <begin position="7"/>
        <end position="19"/>
    </location>
</feature>
<dbReference type="AlphaFoldDB" id="A0A061E557"/>
<dbReference type="InParanoid" id="A0A061E557"/>
<keyword evidence="3" id="KW-1185">Reference proteome</keyword>
<evidence type="ECO:0000313" key="2">
    <source>
        <dbReference type="EMBL" id="EOY00140.1"/>
    </source>
</evidence>
<dbReference type="HOGENOM" id="CLU_2578669_0_0_1"/>
<sequence length="81" mass="9941">MKRKERTKSQAKERKEKSWERKRKGTKNFAIFLARFCRTLREEKRAFCYNFWRKKKLKILRFLLLKLCEFAAGNFGGFCCH</sequence>
<dbReference type="EMBL" id="CM001880">
    <property type="protein sequence ID" value="EOY00140.1"/>
    <property type="molecule type" value="Genomic_DNA"/>
</dbReference>
<gene>
    <name evidence="2" type="ORF">TCM_009695</name>
</gene>